<evidence type="ECO:0008006" key="2">
    <source>
        <dbReference type="Google" id="ProtNLM"/>
    </source>
</evidence>
<dbReference type="RefSeq" id="WP_368504291.1">
    <property type="nucleotide sequence ID" value="NZ_CP162551.1"/>
</dbReference>
<protein>
    <recommendedName>
        <fullName evidence="2">Phenylalanyl-tRNA synthetase subunit beta</fullName>
    </recommendedName>
</protein>
<evidence type="ECO:0000313" key="1">
    <source>
        <dbReference type="EMBL" id="XDI36912.1"/>
    </source>
</evidence>
<dbReference type="EMBL" id="CP162551">
    <property type="protein sequence ID" value="XDI36912.1"/>
    <property type="molecule type" value="Genomic_DNA"/>
</dbReference>
<sequence>MKKVVSALFILLLFIGGMAYGVYYIGTNIMSDKIANGLTSEFNDGQRNEIRTYIDNDPDLRVLVEEVAQVDESKLPFTTKEEATRVLIRKVGITELLNIQTKVEQGNVNPVQLIDDLHSSLTAEEIMALKVIAYKELYQ</sequence>
<proteinExistence type="predicted"/>
<gene>
    <name evidence="1" type="ORF">AB3N04_19930</name>
</gene>
<accession>A0AB39BTG5</accession>
<organism evidence="1">
    <name type="scientific">Alkalihalophilus sp. As8PL</name>
    <dbReference type="NCBI Taxonomy" id="3237103"/>
    <lineage>
        <taxon>Bacteria</taxon>
        <taxon>Bacillati</taxon>
        <taxon>Bacillota</taxon>
        <taxon>Bacilli</taxon>
        <taxon>Bacillales</taxon>
        <taxon>Bacillaceae</taxon>
        <taxon>Alkalihalophilus</taxon>
    </lineage>
</organism>
<reference evidence="1" key="1">
    <citation type="submission" date="2024-07" db="EMBL/GenBank/DDBJ databases">
        <title>Identification and characteristics of an arsenic-resistant bacterial isolate, which belongs to a novel species.</title>
        <authorList>
            <person name="Juszczyk A."/>
            <person name="Kowalczyk A."/>
            <person name="Was K."/>
            <person name="Kosowicz W."/>
            <person name="Budzyn A."/>
            <person name="Latowski D."/>
        </authorList>
    </citation>
    <scope>NUCLEOTIDE SEQUENCE</scope>
    <source>
        <strain evidence="1">As8PL</strain>
    </source>
</reference>
<dbReference type="AlphaFoldDB" id="A0AB39BTG5"/>
<name>A0AB39BTG5_9BACI</name>